<proteinExistence type="predicted"/>
<dbReference type="EMBL" id="GBRH01270222">
    <property type="protein sequence ID" value="JAD27673.1"/>
    <property type="molecule type" value="Transcribed_RNA"/>
</dbReference>
<reference evidence="1" key="1">
    <citation type="submission" date="2014-09" db="EMBL/GenBank/DDBJ databases">
        <authorList>
            <person name="Magalhaes I.L.F."/>
            <person name="Oliveira U."/>
            <person name="Santos F.R."/>
            <person name="Vidigal T.H.D.A."/>
            <person name="Brescovit A.D."/>
            <person name="Santos A.J."/>
        </authorList>
    </citation>
    <scope>NUCLEOTIDE SEQUENCE</scope>
    <source>
        <tissue evidence="1">Shoot tissue taken approximately 20 cm above the soil surface</tissue>
    </source>
</reference>
<accession>A0A0A8YPI9</accession>
<evidence type="ECO:0000313" key="1">
    <source>
        <dbReference type="EMBL" id="JAD27673.1"/>
    </source>
</evidence>
<dbReference type="AlphaFoldDB" id="A0A0A8YPI9"/>
<sequence length="64" mass="7382">MKQCTFYSTILELYSWFTIYSKHFTGRFIVINEKEHEPAPSGHLFVPQPVHRTCNQASLGLAPI</sequence>
<name>A0A0A8YPI9_ARUDO</name>
<organism evidence="1">
    <name type="scientific">Arundo donax</name>
    <name type="common">Giant reed</name>
    <name type="synonym">Donax arundinaceus</name>
    <dbReference type="NCBI Taxonomy" id="35708"/>
    <lineage>
        <taxon>Eukaryota</taxon>
        <taxon>Viridiplantae</taxon>
        <taxon>Streptophyta</taxon>
        <taxon>Embryophyta</taxon>
        <taxon>Tracheophyta</taxon>
        <taxon>Spermatophyta</taxon>
        <taxon>Magnoliopsida</taxon>
        <taxon>Liliopsida</taxon>
        <taxon>Poales</taxon>
        <taxon>Poaceae</taxon>
        <taxon>PACMAD clade</taxon>
        <taxon>Arundinoideae</taxon>
        <taxon>Arundineae</taxon>
        <taxon>Arundo</taxon>
    </lineage>
</organism>
<protein>
    <submittedName>
        <fullName evidence="1">Uncharacterized protein</fullName>
    </submittedName>
</protein>
<reference evidence="1" key="2">
    <citation type="journal article" date="2015" name="Data Brief">
        <title>Shoot transcriptome of the giant reed, Arundo donax.</title>
        <authorList>
            <person name="Barrero R.A."/>
            <person name="Guerrero F.D."/>
            <person name="Moolhuijzen P."/>
            <person name="Goolsby J.A."/>
            <person name="Tidwell J."/>
            <person name="Bellgard S.E."/>
            <person name="Bellgard M.I."/>
        </authorList>
    </citation>
    <scope>NUCLEOTIDE SEQUENCE</scope>
    <source>
        <tissue evidence="1">Shoot tissue taken approximately 20 cm above the soil surface</tissue>
    </source>
</reference>